<feature type="domain" description="PiggyBac transposable element-derived protein" evidence="1">
    <location>
        <begin position="1"/>
        <end position="50"/>
    </location>
</feature>
<name>A0A7J5Y8P1_DISMA</name>
<evidence type="ECO:0000313" key="2">
    <source>
        <dbReference type="EMBL" id="KAF3845750.1"/>
    </source>
</evidence>
<dbReference type="InterPro" id="IPR029526">
    <property type="entry name" value="PGBD"/>
</dbReference>
<reference evidence="2 3" key="1">
    <citation type="submission" date="2020-03" db="EMBL/GenBank/DDBJ databases">
        <title>Dissostichus mawsoni Genome sequencing and assembly.</title>
        <authorList>
            <person name="Park H."/>
        </authorList>
    </citation>
    <scope>NUCLEOTIDE SEQUENCE [LARGE SCALE GENOMIC DNA]</scope>
    <source>
        <strain evidence="2">DM0001</strain>
        <tissue evidence="2">Muscle</tissue>
    </source>
</reference>
<proteinExistence type="predicted"/>
<keyword evidence="3" id="KW-1185">Reference proteome</keyword>
<evidence type="ECO:0000313" key="3">
    <source>
        <dbReference type="Proteomes" id="UP000518266"/>
    </source>
</evidence>
<dbReference type="Proteomes" id="UP000518266">
    <property type="component" value="Unassembled WGS sequence"/>
</dbReference>
<dbReference type="AlphaFoldDB" id="A0A7J5Y8P1"/>
<sequence length="62" mass="7331">MALLKLDTVLDHWRQDHFLSVPLPAQVMSRDRYRTISWNLHLSDPDEDTAKRAHPTMTDWSD</sequence>
<organism evidence="2 3">
    <name type="scientific">Dissostichus mawsoni</name>
    <name type="common">Antarctic cod</name>
    <dbReference type="NCBI Taxonomy" id="36200"/>
    <lineage>
        <taxon>Eukaryota</taxon>
        <taxon>Metazoa</taxon>
        <taxon>Chordata</taxon>
        <taxon>Craniata</taxon>
        <taxon>Vertebrata</taxon>
        <taxon>Euteleostomi</taxon>
        <taxon>Actinopterygii</taxon>
        <taxon>Neopterygii</taxon>
        <taxon>Teleostei</taxon>
        <taxon>Neoteleostei</taxon>
        <taxon>Acanthomorphata</taxon>
        <taxon>Eupercaria</taxon>
        <taxon>Perciformes</taxon>
        <taxon>Notothenioidei</taxon>
        <taxon>Nototheniidae</taxon>
        <taxon>Dissostichus</taxon>
    </lineage>
</organism>
<dbReference type="EMBL" id="JAAKFY010000014">
    <property type="protein sequence ID" value="KAF3845750.1"/>
    <property type="molecule type" value="Genomic_DNA"/>
</dbReference>
<gene>
    <name evidence="2" type="ORF">F7725_002828</name>
</gene>
<accession>A0A7J5Y8P1</accession>
<comment type="caution">
    <text evidence="2">The sequence shown here is derived from an EMBL/GenBank/DDBJ whole genome shotgun (WGS) entry which is preliminary data.</text>
</comment>
<evidence type="ECO:0000259" key="1">
    <source>
        <dbReference type="Pfam" id="PF13843"/>
    </source>
</evidence>
<dbReference type="OrthoDB" id="118105at2759"/>
<protein>
    <recommendedName>
        <fullName evidence="1">PiggyBac transposable element-derived protein domain-containing protein</fullName>
    </recommendedName>
</protein>
<dbReference type="Pfam" id="PF13843">
    <property type="entry name" value="DDE_Tnp_1_7"/>
    <property type="match status" value="1"/>
</dbReference>